<organism evidence="1 2">
    <name type="scientific">Paraburkholderia phenoliruptrix</name>
    <dbReference type="NCBI Taxonomy" id="252970"/>
    <lineage>
        <taxon>Bacteria</taxon>
        <taxon>Pseudomonadati</taxon>
        <taxon>Pseudomonadota</taxon>
        <taxon>Betaproteobacteria</taxon>
        <taxon>Burkholderiales</taxon>
        <taxon>Burkholderiaceae</taxon>
        <taxon>Paraburkholderia</taxon>
    </lineage>
</organism>
<gene>
    <name evidence="1" type="ORF">LMG22037_06205</name>
</gene>
<protein>
    <submittedName>
        <fullName evidence="1">Uncharacterized protein</fullName>
    </submittedName>
</protein>
<dbReference type="AlphaFoldDB" id="A0A6J5CKX9"/>
<proteinExistence type="predicted"/>
<accession>A0A6J5CKX9</accession>
<dbReference type="EMBL" id="CADIKB010000058">
    <property type="protein sequence ID" value="CAB3738115.1"/>
    <property type="molecule type" value="Genomic_DNA"/>
</dbReference>
<reference evidence="1 2" key="1">
    <citation type="submission" date="2020-04" db="EMBL/GenBank/DDBJ databases">
        <authorList>
            <person name="De Canck E."/>
        </authorList>
    </citation>
    <scope>NUCLEOTIDE SEQUENCE [LARGE SCALE GENOMIC DNA]</scope>
    <source>
        <strain evidence="1 2">LMG 22037</strain>
    </source>
</reference>
<dbReference type="Proteomes" id="UP000494249">
    <property type="component" value="Unassembled WGS sequence"/>
</dbReference>
<name>A0A6J5CKX9_9BURK</name>
<evidence type="ECO:0000313" key="1">
    <source>
        <dbReference type="EMBL" id="CAB3738115.1"/>
    </source>
</evidence>
<sequence>MNFAGRPTTCSIGMPDTGLVNSMSYRYNSLTASRPLNLSTEKGAGCGASFNS</sequence>
<evidence type="ECO:0000313" key="2">
    <source>
        <dbReference type="Proteomes" id="UP000494249"/>
    </source>
</evidence>